<keyword evidence="3" id="KW-1185">Reference proteome</keyword>
<evidence type="ECO:0000256" key="1">
    <source>
        <dbReference type="SAM" id="Phobius"/>
    </source>
</evidence>
<dbReference type="Proteomes" id="UP000003107">
    <property type="component" value="Unassembled WGS sequence"/>
</dbReference>
<accession>C6RHN8</accession>
<name>C6RHN8_9BACT</name>
<keyword evidence="1" id="KW-1133">Transmembrane helix</keyword>
<sequence length="78" mass="9003">MGLECGERAFFAWFCFAAAGLFYRPECKMREKNKNHLNSLALNLTPNLQAVQTRSRRIYRAEPTKTSQGSAKFYKPQI</sequence>
<evidence type="ECO:0000313" key="2">
    <source>
        <dbReference type="EMBL" id="EET79255.1"/>
    </source>
</evidence>
<keyword evidence="1" id="KW-0812">Transmembrane</keyword>
<comment type="caution">
    <text evidence="2">The sequence shown here is derived from an EMBL/GenBank/DDBJ whole genome shotgun (WGS) entry which is preliminary data.</text>
</comment>
<gene>
    <name evidence="2" type="ORF">CAMSH0001_0864</name>
</gene>
<proteinExistence type="predicted"/>
<dbReference type="AlphaFoldDB" id="C6RHN8"/>
<protein>
    <submittedName>
        <fullName evidence="2">Uncharacterized protein</fullName>
    </submittedName>
</protein>
<feature type="transmembrane region" description="Helical" evidence="1">
    <location>
        <begin position="6"/>
        <end position="23"/>
    </location>
</feature>
<keyword evidence="1" id="KW-0472">Membrane</keyword>
<evidence type="ECO:0000313" key="3">
    <source>
        <dbReference type="Proteomes" id="UP000003107"/>
    </source>
</evidence>
<organism evidence="2 3">
    <name type="scientific">Campylobacter showae RM3277</name>
    <dbReference type="NCBI Taxonomy" id="553219"/>
    <lineage>
        <taxon>Bacteria</taxon>
        <taxon>Pseudomonadati</taxon>
        <taxon>Campylobacterota</taxon>
        <taxon>Epsilonproteobacteria</taxon>
        <taxon>Campylobacterales</taxon>
        <taxon>Campylobacteraceae</taxon>
        <taxon>Campylobacter</taxon>
    </lineage>
</organism>
<reference evidence="2 3" key="1">
    <citation type="submission" date="2009-07" db="EMBL/GenBank/DDBJ databases">
        <authorList>
            <person name="Madupu R."/>
            <person name="Sebastian Y."/>
            <person name="Durkin A.S."/>
            <person name="Torralba M."/>
            <person name="Methe B."/>
            <person name="Sutton G.G."/>
            <person name="Strausberg R.L."/>
            <person name="Nelson K.E."/>
        </authorList>
    </citation>
    <scope>NUCLEOTIDE SEQUENCE [LARGE SCALE GENOMIC DNA]</scope>
    <source>
        <strain evidence="2 3">RM3277</strain>
    </source>
</reference>
<dbReference type="EMBL" id="ACVQ01000027">
    <property type="protein sequence ID" value="EET79255.1"/>
    <property type="molecule type" value="Genomic_DNA"/>
</dbReference>
<dbReference type="STRING" id="553219.CAMSH0001_0864"/>